<organism evidence="2">
    <name type="scientific">marine metagenome</name>
    <dbReference type="NCBI Taxonomy" id="408172"/>
    <lineage>
        <taxon>unclassified sequences</taxon>
        <taxon>metagenomes</taxon>
        <taxon>ecological metagenomes</taxon>
    </lineage>
</organism>
<feature type="transmembrane region" description="Helical" evidence="1">
    <location>
        <begin position="18"/>
        <end position="43"/>
    </location>
</feature>
<dbReference type="EMBL" id="UINC01096840">
    <property type="protein sequence ID" value="SVC54059.1"/>
    <property type="molecule type" value="Genomic_DNA"/>
</dbReference>
<keyword evidence="1" id="KW-0472">Membrane</keyword>
<name>A0A382MYS4_9ZZZZ</name>
<evidence type="ECO:0000313" key="2">
    <source>
        <dbReference type="EMBL" id="SVC54059.1"/>
    </source>
</evidence>
<proteinExistence type="predicted"/>
<sequence length="212" mass="23398">MNAFVAEKPVTAEDSDRLLQPAVACRLIAGGLCALLMVTWVCAARQLDAQSASTTSGLQMVTTPASSPLRSFLNRGVWPGYYNFGKTSYQPLTNSVRSTELYDRLGTHLFRGYPLLSWRETRSDSVGLQSSTVTRENYFFNFFNNLMIANDTYRGWDLSITAGDAIRTSLSPLTVRSPRWQGLRIDGGTGDQGFTALLTRGAAQRFSAFDAR</sequence>
<gene>
    <name evidence="2" type="ORF">METZ01_LOCUS306913</name>
</gene>
<evidence type="ECO:0000256" key="1">
    <source>
        <dbReference type="SAM" id="Phobius"/>
    </source>
</evidence>
<keyword evidence="1" id="KW-1133">Transmembrane helix</keyword>
<keyword evidence="1" id="KW-0812">Transmembrane</keyword>
<reference evidence="2" key="1">
    <citation type="submission" date="2018-05" db="EMBL/GenBank/DDBJ databases">
        <authorList>
            <person name="Lanie J.A."/>
            <person name="Ng W.-L."/>
            <person name="Kazmierczak K.M."/>
            <person name="Andrzejewski T.M."/>
            <person name="Davidsen T.M."/>
            <person name="Wayne K.J."/>
            <person name="Tettelin H."/>
            <person name="Glass J.I."/>
            <person name="Rusch D."/>
            <person name="Podicherti R."/>
            <person name="Tsui H.-C.T."/>
            <person name="Winkler M.E."/>
        </authorList>
    </citation>
    <scope>NUCLEOTIDE SEQUENCE</scope>
</reference>
<accession>A0A382MYS4</accession>
<feature type="non-terminal residue" evidence="2">
    <location>
        <position position="212"/>
    </location>
</feature>
<protein>
    <submittedName>
        <fullName evidence="2">Uncharacterized protein</fullName>
    </submittedName>
</protein>
<dbReference type="AlphaFoldDB" id="A0A382MYS4"/>